<organism evidence="2 3">
    <name type="scientific">Luteimonas deserti</name>
    <dbReference type="NCBI Taxonomy" id="2752306"/>
    <lineage>
        <taxon>Bacteria</taxon>
        <taxon>Pseudomonadati</taxon>
        <taxon>Pseudomonadota</taxon>
        <taxon>Gammaproteobacteria</taxon>
        <taxon>Lysobacterales</taxon>
        <taxon>Lysobacteraceae</taxon>
        <taxon>Luteimonas</taxon>
    </lineage>
</organism>
<dbReference type="EMBL" id="JACCJZ010000014">
    <property type="protein sequence ID" value="NYZ62617.1"/>
    <property type="molecule type" value="Genomic_DNA"/>
</dbReference>
<name>A0A7Z0TYQ4_9GAMM</name>
<dbReference type="RefSeq" id="WP_180544850.1">
    <property type="nucleotide sequence ID" value="NZ_JACCJZ010000014.1"/>
</dbReference>
<dbReference type="Proteomes" id="UP000589896">
    <property type="component" value="Unassembled WGS sequence"/>
</dbReference>
<evidence type="ECO:0000256" key="1">
    <source>
        <dbReference type="SAM" id="MobiDB-lite"/>
    </source>
</evidence>
<evidence type="ECO:0000313" key="3">
    <source>
        <dbReference type="Proteomes" id="UP000589896"/>
    </source>
</evidence>
<dbReference type="AlphaFoldDB" id="A0A7Z0TYQ4"/>
<comment type="caution">
    <text evidence="2">The sequence shown here is derived from an EMBL/GenBank/DDBJ whole genome shotgun (WGS) entry which is preliminary data.</text>
</comment>
<evidence type="ECO:0000313" key="2">
    <source>
        <dbReference type="EMBL" id="NYZ62617.1"/>
    </source>
</evidence>
<gene>
    <name evidence="2" type="ORF">H0E82_07535</name>
</gene>
<reference evidence="2 3" key="1">
    <citation type="submission" date="2020-07" db="EMBL/GenBank/DDBJ databases">
        <title>isolation of Luteimonas sp. SJ-16.</title>
        <authorList>
            <person name="Huang X.-X."/>
            <person name="Xu L."/>
            <person name="Sun J.-Q."/>
        </authorList>
    </citation>
    <scope>NUCLEOTIDE SEQUENCE [LARGE SCALE GENOMIC DNA]</scope>
    <source>
        <strain evidence="2 3">SJ-16</strain>
    </source>
</reference>
<accession>A0A7Z0TYQ4</accession>
<sequence length="192" mass="20076">MAASTNGWLAEVDPAPHPLHCPAPALTVGPALASAGVFVAADDLKREVAIRAPAFAAAAQAACNAPVLVELEHEIRRMHAAASRAGVSDATASATAPMLAAPAGRIGDLDTVPAVSLQMLRSPPVHGAGDTARVIEGRAFAVALAASDRRQRRRRDARPPSAPDTHSYRRCRVRATSRDRPCCAWAIVTTTR</sequence>
<keyword evidence="3" id="KW-1185">Reference proteome</keyword>
<proteinExistence type="predicted"/>
<feature type="region of interest" description="Disordered" evidence="1">
    <location>
        <begin position="147"/>
        <end position="170"/>
    </location>
</feature>
<protein>
    <submittedName>
        <fullName evidence="2">Uncharacterized protein</fullName>
    </submittedName>
</protein>